<evidence type="ECO:0000256" key="4">
    <source>
        <dbReference type="ARBA" id="ARBA00022898"/>
    </source>
</evidence>
<proteinExistence type="inferred from homology"/>
<dbReference type="Pfam" id="PF13500">
    <property type="entry name" value="AAA_26"/>
    <property type="match status" value="1"/>
</dbReference>
<dbReference type="UniPathway" id="UPA00078"/>
<dbReference type="GO" id="GO:0005524">
    <property type="term" value="F:ATP binding"/>
    <property type="evidence" value="ECO:0007669"/>
    <property type="project" value="InterPro"/>
</dbReference>
<dbReference type="Gene3D" id="3.90.1150.10">
    <property type="entry name" value="Aspartate Aminotransferase, domain 1"/>
    <property type="match status" value="2"/>
</dbReference>
<keyword evidence="4" id="KW-0663">Pyridoxal phosphate</keyword>
<evidence type="ECO:0000256" key="2">
    <source>
        <dbReference type="ARBA" id="ARBA00022576"/>
    </source>
</evidence>
<dbReference type="InterPro" id="IPR049704">
    <property type="entry name" value="Aminotrans_3_PPA_site"/>
</dbReference>
<accession>A0A642VEE6</accession>
<name>A0A642VEE6_9ASCO</name>
<evidence type="ECO:0000256" key="3">
    <source>
        <dbReference type="ARBA" id="ARBA00022679"/>
    </source>
</evidence>
<dbReference type="GO" id="GO:0004141">
    <property type="term" value="F:dethiobiotin synthase activity"/>
    <property type="evidence" value="ECO:0007669"/>
    <property type="project" value="InterPro"/>
</dbReference>
<dbReference type="Proteomes" id="UP000761534">
    <property type="component" value="Unassembled WGS sequence"/>
</dbReference>
<dbReference type="InterPro" id="IPR015424">
    <property type="entry name" value="PyrdxlP-dep_Trfase"/>
</dbReference>
<dbReference type="Pfam" id="PF00202">
    <property type="entry name" value="Aminotran_3"/>
    <property type="match status" value="1"/>
</dbReference>
<dbReference type="GO" id="GO:0009102">
    <property type="term" value="P:biotin biosynthetic process"/>
    <property type="evidence" value="ECO:0007669"/>
    <property type="project" value="UniProtKB-UniPathway"/>
</dbReference>
<dbReference type="InterPro" id="IPR005814">
    <property type="entry name" value="Aminotrans_3"/>
</dbReference>
<gene>
    <name evidence="5" type="ORF">TRICI_000066</name>
</gene>
<dbReference type="GO" id="GO:0004015">
    <property type="term" value="F:adenosylmethionine-8-amino-7-oxononanoate transaminase activity"/>
    <property type="evidence" value="ECO:0007669"/>
    <property type="project" value="TreeGrafter"/>
</dbReference>
<comment type="subcellular location">
    <subcellularLocation>
        <location evidence="1">Mitochondrion</location>
    </subcellularLocation>
</comment>
<evidence type="ECO:0000256" key="1">
    <source>
        <dbReference type="ARBA" id="ARBA00004173"/>
    </source>
</evidence>
<dbReference type="SUPFAM" id="SSF53383">
    <property type="entry name" value="PLP-dependent transferases"/>
    <property type="match status" value="1"/>
</dbReference>
<dbReference type="InterPro" id="IPR015422">
    <property type="entry name" value="PyrdxlP-dep_Trfase_small"/>
</dbReference>
<dbReference type="InterPro" id="IPR015421">
    <property type="entry name" value="PyrdxlP-dep_Trfase_major"/>
</dbReference>
<dbReference type="PANTHER" id="PTHR42684">
    <property type="entry name" value="ADENOSYLMETHIONINE-8-AMINO-7-OXONONANOATE AMINOTRANSFERASE"/>
    <property type="match status" value="1"/>
</dbReference>
<dbReference type="InterPro" id="IPR004472">
    <property type="entry name" value="DTB_synth_BioD"/>
</dbReference>
<reference evidence="5" key="1">
    <citation type="journal article" date="2019" name="G3 (Bethesda)">
        <title>Genome Assemblies of Two Rare Opportunistic Yeast Pathogens: Diutina rugosa (syn. Candida rugosa) and Trichomonascus ciferrii (syn. Candida ciferrii).</title>
        <authorList>
            <person name="Mixao V."/>
            <person name="Saus E."/>
            <person name="Hansen A.P."/>
            <person name="Lass-Florl C."/>
            <person name="Gabaldon T."/>
        </authorList>
    </citation>
    <scope>NUCLEOTIDE SEQUENCE</scope>
    <source>
        <strain evidence="5">CBS 4856</strain>
    </source>
</reference>
<dbReference type="GO" id="GO:0030170">
    <property type="term" value="F:pyridoxal phosphate binding"/>
    <property type="evidence" value="ECO:0007669"/>
    <property type="project" value="InterPro"/>
</dbReference>
<keyword evidence="3" id="KW-0808">Transferase</keyword>
<dbReference type="Gene3D" id="3.40.50.300">
    <property type="entry name" value="P-loop containing nucleotide triphosphate hydrolases"/>
    <property type="match status" value="1"/>
</dbReference>
<dbReference type="PROSITE" id="PS00600">
    <property type="entry name" value="AA_TRANSFER_CLASS_3"/>
    <property type="match status" value="1"/>
</dbReference>
<dbReference type="HAMAP" id="MF_00336">
    <property type="entry name" value="BioD"/>
    <property type="match status" value="1"/>
</dbReference>
<keyword evidence="6" id="KW-1185">Reference proteome</keyword>
<dbReference type="SUPFAM" id="SSF52540">
    <property type="entry name" value="P-loop containing nucleoside triphosphate hydrolases"/>
    <property type="match status" value="1"/>
</dbReference>
<keyword evidence="2" id="KW-0032">Aminotransferase</keyword>
<dbReference type="NCBIfam" id="TIGR00347">
    <property type="entry name" value="bioD"/>
    <property type="match status" value="1"/>
</dbReference>
<dbReference type="EMBL" id="SWFS01000011">
    <property type="protein sequence ID" value="KAA8917758.1"/>
    <property type="molecule type" value="Genomic_DNA"/>
</dbReference>
<dbReference type="GO" id="GO:0000287">
    <property type="term" value="F:magnesium ion binding"/>
    <property type="evidence" value="ECO:0007669"/>
    <property type="project" value="InterPro"/>
</dbReference>
<dbReference type="InterPro" id="IPR027417">
    <property type="entry name" value="P-loop_NTPase"/>
</dbReference>
<dbReference type="GO" id="GO:0005739">
    <property type="term" value="C:mitochondrion"/>
    <property type="evidence" value="ECO:0007669"/>
    <property type="project" value="UniProtKB-SubCell"/>
</dbReference>
<sequence length="709" mass="78851">MLKRFQIFGANTDVGKTIFTTALCKYLTGIGERVSYLKPIQTGDDYDHKHISRNSQAFSENIFHYKLAASPHLSADISRRELISGLSNKLIDHSKHFNWIFVETAGGVLTPGPENYLQADLYRPLRLPSILVADPNLGGISSTISAYESLKTRGYDVVSVLSFNRSKNADFYGNLEFFQNHFGSNKVFSLDLPPEGELTNYYSEVSSQMQPVIDYLEKYTKEKHEYVSNMAAEAEKIIWYPFSQHKEINKGTITTIDSAYGNDFYSLSKDKSEIVPQFDGSASWWTQGLGHGNSSLALAAAEAGGRYGHVILANTIHEPALELAKKVLKYTNNPRLSRVFYSDNGSTGIEVAIKMALKSTCVRYGWDVSDGSIGVLGLKGSYHGDTIGAMDCSEPSVFNKQITWYKNRGFWFDYPTVTMKKGRWVLDFPDGIPKVSKTEFDTIEDVFELDSRDPTPYKKFVKREINRLTSEGYKFGALMLEPVLLGAGGMKSVDPLFQHALVESVREIQFDGSERTVDVNTWSGLPVIYDEVFTGMYRLGKPSSTSFIKSLPDISVHAKVLTGGTLPLCITTASDSIFNSFLSDGKADALLHGHSYTANPIACNVALASLEILKDCRTTFWGEDFVNELSYHPSVDGVFALGTVLAIHLKDSNSGYQSTIGSEFHKTLRSLNIHTRPLGNVVYFMCGHNSSNDDINSIQDRIKTAFNIQ</sequence>
<protein>
    <recommendedName>
        <fullName evidence="7">Dethiobiotin synthase</fullName>
    </recommendedName>
</protein>
<organism evidence="5 6">
    <name type="scientific">Trichomonascus ciferrii</name>
    <dbReference type="NCBI Taxonomy" id="44093"/>
    <lineage>
        <taxon>Eukaryota</taxon>
        <taxon>Fungi</taxon>
        <taxon>Dikarya</taxon>
        <taxon>Ascomycota</taxon>
        <taxon>Saccharomycotina</taxon>
        <taxon>Dipodascomycetes</taxon>
        <taxon>Dipodascales</taxon>
        <taxon>Trichomonascaceae</taxon>
        <taxon>Trichomonascus</taxon>
        <taxon>Trichomonascus ciferrii complex</taxon>
    </lineage>
</organism>
<dbReference type="CDD" id="cd03109">
    <property type="entry name" value="DTBS"/>
    <property type="match status" value="1"/>
</dbReference>
<dbReference type="VEuPathDB" id="FungiDB:TRICI_000066"/>
<evidence type="ECO:0008006" key="7">
    <source>
        <dbReference type="Google" id="ProtNLM"/>
    </source>
</evidence>
<dbReference type="Gene3D" id="3.40.640.10">
    <property type="entry name" value="Type I PLP-dependent aspartate aminotransferase-like (Major domain)"/>
    <property type="match status" value="1"/>
</dbReference>
<dbReference type="PANTHER" id="PTHR42684:SF3">
    <property type="entry name" value="ADENOSYLMETHIONINE-8-AMINO-7-OXONONANOATE AMINOTRANSFERASE"/>
    <property type="match status" value="1"/>
</dbReference>
<dbReference type="OrthoDB" id="425114at2759"/>
<evidence type="ECO:0000313" key="5">
    <source>
        <dbReference type="EMBL" id="KAA8917758.1"/>
    </source>
</evidence>
<evidence type="ECO:0000313" key="6">
    <source>
        <dbReference type="Proteomes" id="UP000761534"/>
    </source>
</evidence>
<dbReference type="AlphaFoldDB" id="A0A642VEE6"/>
<comment type="caution">
    <text evidence="5">The sequence shown here is derived from an EMBL/GenBank/DDBJ whole genome shotgun (WGS) entry which is preliminary data.</text>
</comment>